<keyword evidence="1" id="KW-0479">Metal-binding</keyword>
<evidence type="ECO:0000313" key="5">
    <source>
        <dbReference type="RefSeq" id="XP_019892799.2"/>
    </source>
</evidence>
<dbReference type="VEuPathDB" id="VectorBase:MDOMA2_007232"/>
<reference evidence="5" key="1">
    <citation type="submission" date="2025-08" db="UniProtKB">
        <authorList>
            <consortium name="RefSeq"/>
        </authorList>
    </citation>
    <scope>IDENTIFICATION</scope>
    <source>
        <strain evidence="5">Aabys</strain>
        <tissue evidence="5">Whole body</tissue>
    </source>
</reference>
<feature type="binding site" evidence="1">
    <location>
        <position position="166"/>
    </location>
    <ligand>
        <name>Zn(2+)</name>
        <dbReference type="ChEBI" id="CHEBI:29105"/>
    </ligand>
</feature>
<dbReference type="PROSITE" id="PS51029">
    <property type="entry name" value="MADF"/>
    <property type="match status" value="1"/>
</dbReference>
<dbReference type="SMART" id="SM00595">
    <property type="entry name" value="MADF"/>
    <property type="match status" value="1"/>
</dbReference>
<keyword evidence="4" id="KW-1185">Reference proteome</keyword>
<organism evidence="4 5">
    <name type="scientific">Musca domestica</name>
    <name type="common">House fly</name>
    <dbReference type="NCBI Taxonomy" id="7370"/>
    <lineage>
        <taxon>Eukaryota</taxon>
        <taxon>Metazoa</taxon>
        <taxon>Ecdysozoa</taxon>
        <taxon>Arthropoda</taxon>
        <taxon>Hexapoda</taxon>
        <taxon>Insecta</taxon>
        <taxon>Pterygota</taxon>
        <taxon>Neoptera</taxon>
        <taxon>Endopterygota</taxon>
        <taxon>Diptera</taxon>
        <taxon>Brachycera</taxon>
        <taxon>Muscomorpha</taxon>
        <taxon>Muscoidea</taxon>
        <taxon>Muscidae</taxon>
        <taxon>Musca</taxon>
    </lineage>
</organism>
<accession>A0A9J7DJC0</accession>
<feature type="binding site" evidence="1">
    <location>
        <position position="117"/>
    </location>
    <ligand>
        <name>Zn(2+)</name>
        <dbReference type="ChEBI" id="CHEBI:29105"/>
    </ligand>
</feature>
<dbReference type="InterPro" id="IPR012934">
    <property type="entry name" value="Znf_AD"/>
</dbReference>
<keyword evidence="1" id="KW-0863">Zinc-finger</keyword>
<dbReference type="SMART" id="SM00868">
    <property type="entry name" value="zf-AD"/>
    <property type="match status" value="1"/>
</dbReference>
<dbReference type="PANTHER" id="PTHR12243">
    <property type="entry name" value="MADF DOMAIN TRANSCRIPTION FACTOR"/>
    <property type="match status" value="1"/>
</dbReference>
<dbReference type="Pfam" id="PF10545">
    <property type="entry name" value="MADF_DNA_bdg"/>
    <property type="match status" value="1"/>
</dbReference>
<name>A0A9J7DJC0_MUSDO</name>
<dbReference type="InterPro" id="IPR006578">
    <property type="entry name" value="MADF-dom"/>
</dbReference>
<sequence length="385" mass="44942">MSAKSYIGRKEFNLKLIDEVQKYKYFYDHAHPDYRNCVLKARTWKNIAHCLGASDHLCKQRWRDLRKQYLRELSKPETPGTIRSTHWRYTDAMNFLKVHEMPETNTKSKSDNFCRACLCPFPNTTDEECKKYNIFEMPDFAEKMSKCSNTPVVQYDEYPQFVCEKCCKTILFISQFQTKCRNSLEKYNAMLHDPNQVSYDLANTLAHDSVVKLNDDSNFVEDIDVSNEIKAIEIYQKATKGNRSERGAISANRQLHPLTIDEDITADCAEEDMCGSTTNRRKLLSVSEDIEYVEISEDSVPCENRNNLEENFNGKNNEIHITTIEVLPRNTAGFIRNEEKTSNMECHEFIVDNNSNSSEYEEFIMEELLELDEFENNSKKDDEIK</sequence>
<dbReference type="Pfam" id="PF07776">
    <property type="entry name" value="zf-AD"/>
    <property type="match status" value="1"/>
</dbReference>
<dbReference type="RefSeq" id="XP_019892799.2">
    <property type="nucleotide sequence ID" value="XM_020037240.2"/>
</dbReference>
<evidence type="ECO:0000313" key="4">
    <source>
        <dbReference type="Proteomes" id="UP001652621"/>
    </source>
</evidence>
<dbReference type="SUPFAM" id="SSF57716">
    <property type="entry name" value="Glucocorticoid receptor-like (DNA-binding domain)"/>
    <property type="match status" value="1"/>
</dbReference>
<feature type="binding site" evidence="1">
    <location>
        <position position="163"/>
    </location>
    <ligand>
        <name>Zn(2+)</name>
        <dbReference type="ChEBI" id="CHEBI:29105"/>
    </ligand>
</feature>
<dbReference type="AlphaFoldDB" id="A0A9J7DJC0"/>
<feature type="domain" description="ZAD" evidence="3">
    <location>
        <begin position="112"/>
        <end position="190"/>
    </location>
</feature>
<dbReference type="KEGG" id="mde:109612839"/>
<feature type="domain" description="MADF" evidence="2">
    <location>
        <begin position="15"/>
        <end position="101"/>
    </location>
</feature>
<keyword evidence="1" id="KW-0862">Zinc</keyword>
<dbReference type="PROSITE" id="PS51915">
    <property type="entry name" value="ZAD"/>
    <property type="match status" value="1"/>
</dbReference>
<evidence type="ECO:0000259" key="2">
    <source>
        <dbReference type="PROSITE" id="PS51029"/>
    </source>
</evidence>
<dbReference type="Proteomes" id="UP001652621">
    <property type="component" value="Unplaced"/>
</dbReference>
<protein>
    <submittedName>
        <fullName evidence="5">Uncharacterized protein LOC109612839</fullName>
    </submittedName>
</protein>
<dbReference type="GO" id="GO:0005634">
    <property type="term" value="C:nucleus"/>
    <property type="evidence" value="ECO:0007669"/>
    <property type="project" value="InterPro"/>
</dbReference>
<dbReference type="OrthoDB" id="7917732at2759"/>
<dbReference type="GeneID" id="109612839"/>
<proteinExistence type="predicted"/>
<dbReference type="PANTHER" id="PTHR12243:SF67">
    <property type="entry name" value="COREPRESSOR OF PANGOLIN, ISOFORM A-RELATED"/>
    <property type="match status" value="1"/>
</dbReference>
<evidence type="ECO:0000256" key="1">
    <source>
        <dbReference type="PROSITE-ProRule" id="PRU01263"/>
    </source>
</evidence>
<dbReference type="GO" id="GO:0008270">
    <property type="term" value="F:zinc ion binding"/>
    <property type="evidence" value="ECO:0007669"/>
    <property type="project" value="UniProtKB-UniRule"/>
</dbReference>
<dbReference type="InterPro" id="IPR039353">
    <property type="entry name" value="TF_Adf1"/>
</dbReference>
<evidence type="ECO:0000259" key="3">
    <source>
        <dbReference type="PROSITE" id="PS51915"/>
    </source>
</evidence>
<gene>
    <name evidence="5" type="primary">LOC109612839</name>
</gene>
<feature type="binding site" evidence="1">
    <location>
        <position position="114"/>
    </location>
    <ligand>
        <name>Zn(2+)</name>
        <dbReference type="ChEBI" id="CHEBI:29105"/>
    </ligand>
</feature>